<organism evidence="1 2">
    <name type="scientific">Serratia oryzae</name>
    <dbReference type="NCBI Taxonomy" id="2034155"/>
    <lineage>
        <taxon>Bacteria</taxon>
        <taxon>Pseudomonadati</taxon>
        <taxon>Pseudomonadota</taxon>
        <taxon>Gammaproteobacteria</taxon>
        <taxon>Enterobacterales</taxon>
        <taxon>Yersiniaceae</taxon>
        <taxon>Serratia</taxon>
    </lineage>
</organism>
<dbReference type="AlphaFoldDB" id="A0A1S8CK53"/>
<comment type="caution">
    <text evidence="1">The sequence shown here is derived from an EMBL/GenBank/DDBJ whole genome shotgun (WGS) entry which is preliminary data.</text>
</comment>
<keyword evidence="2" id="KW-1185">Reference proteome</keyword>
<proteinExistence type="predicted"/>
<dbReference type="EMBL" id="MOXD01000004">
    <property type="protein sequence ID" value="OMQ23700.1"/>
    <property type="molecule type" value="Genomic_DNA"/>
</dbReference>
<dbReference type="RefSeq" id="WP_076941904.1">
    <property type="nucleotide sequence ID" value="NZ_MOXD01000004.1"/>
</dbReference>
<dbReference type="Proteomes" id="UP000216021">
    <property type="component" value="Unassembled WGS sequence"/>
</dbReference>
<gene>
    <name evidence="1" type="ORF">BMI79_09315</name>
</gene>
<accession>A0A1S8CK53</accession>
<reference evidence="1 2" key="1">
    <citation type="submission" date="2016-11" db="EMBL/GenBank/DDBJ databases">
        <title>Rahnella oryzae sp. nov., isolated from rice root.</title>
        <authorList>
            <person name="Zhang X.-X."/>
            <person name="Zhang J."/>
        </authorList>
    </citation>
    <scope>NUCLEOTIDE SEQUENCE [LARGE SCALE GENOMIC DNA]</scope>
    <source>
        <strain evidence="1 2">J11-6</strain>
    </source>
</reference>
<dbReference type="STRING" id="2034155.BMI79_09315"/>
<sequence>MADIKSTQTRPKFTFLFLAIHSDGGRPTVLRTEADTEESARLNFEGADFTLIFAAQIRTESPLQLFRADLDANRIEFIHQRYQTSTEVRHVS</sequence>
<evidence type="ECO:0000313" key="2">
    <source>
        <dbReference type="Proteomes" id="UP000216021"/>
    </source>
</evidence>
<name>A0A1S8CK53_9GAMM</name>
<dbReference type="NCBIfam" id="NF033153">
    <property type="entry name" value="phage_ICD_like"/>
    <property type="match status" value="1"/>
</dbReference>
<protein>
    <submittedName>
        <fullName evidence="1">Uncharacterized protein</fullName>
    </submittedName>
</protein>
<evidence type="ECO:0000313" key="1">
    <source>
        <dbReference type="EMBL" id="OMQ23700.1"/>
    </source>
</evidence>